<accession>H2ASF7</accession>
<dbReference type="GeneID" id="13885226"/>
<proteinExistence type="predicted"/>
<feature type="compositionally biased region" description="Basic residues" evidence="1">
    <location>
        <begin position="371"/>
        <end position="385"/>
    </location>
</feature>
<dbReference type="InParanoid" id="H2ASF7"/>
<gene>
    <name evidence="2" type="primary">KAFR0C03150</name>
    <name evidence="2" type="ORF">KAFR_0C03150</name>
</gene>
<sequence>MALSRDDKNQSVIANKLKRIDNDVKKLSTVNQELIYFTLENIKTSMKIEENGYGLITIGQNIVMNWLKKYEIPNLVKSKNNFNSKPIELQDRSGNILVPLHFENGSNRKNFRDVSQDFRNSIPFQIDANMEQTMPIVAQTTRNIVIVKEDKKKNLFEKMFGEYCPIFLRTSKKYYNYDSIEHKRLQIELAVRKFLEQDGKFFPKRVYNPGNKEIHWLVRPFHWENEIQYDDIVSEAIDSDGEWKPRHSGIQIAPRKHFFRAWLNRKWEWDIVRDFIFQDLAPRPLNEETEIYHDATEHLPNRSQENDQHNKSINEMTESELLHILDAEDFGEFNSRNSSLIEDVFNSLISICKSPKKAKTKPLNRSSPGSFKHRMVSLPRRHFSQ</sequence>
<feature type="region of interest" description="Disordered" evidence="1">
    <location>
        <begin position="357"/>
        <end position="385"/>
    </location>
</feature>
<dbReference type="KEGG" id="kaf:KAFR_0C03150"/>
<keyword evidence="3" id="KW-1185">Reference proteome</keyword>
<evidence type="ECO:0000313" key="2">
    <source>
        <dbReference type="EMBL" id="CCF57307.1"/>
    </source>
</evidence>
<dbReference type="OrthoDB" id="10379295at2759"/>
<evidence type="ECO:0000313" key="3">
    <source>
        <dbReference type="Proteomes" id="UP000005220"/>
    </source>
</evidence>
<organism evidence="2 3">
    <name type="scientific">Kazachstania africana (strain ATCC 22294 / BCRC 22015 / CBS 2517 / CECT 1963 / NBRC 1671 / NRRL Y-8276)</name>
    <name type="common">Yeast</name>
    <name type="synonym">Kluyveromyces africanus</name>
    <dbReference type="NCBI Taxonomy" id="1071382"/>
    <lineage>
        <taxon>Eukaryota</taxon>
        <taxon>Fungi</taxon>
        <taxon>Dikarya</taxon>
        <taxon>Ascomycota</taxon>
        <taxon>Saccharomycotina</taxon>
        <taxon>Saccharomycetes</taxon>
        <taxon>Saccharomycetales</taxon>
        <taxon>Saccharomycetaceae</taxon>
        <taxon>Kazachstania</taxon>
    </lineage>
</organism>
<dbReference type="RefSeq" id="XP_003956442.1">
    <property type="nucleotide sequence ID" value="XM_003956393.1"/>
</dbReference>
<dbReference type="AlphaFoldDB" id="H2ASF7"/>
<dbReference type="eggNOG" id="ENOG502T01C">
    <property type="taxonomic scope" value="Eukaryota"/>
</dbReference>
<evidence type="ECO:0000256" key="1">
    <source>
        <dbReference type="SAM" id="MobiDB-lite"/>
    </source>
</evidence>
<dbReference type="HOGENOM" id="CLU_717773_0_0_1"/>
<dbReference type="Proteomes" id="UP000005220">
    <property type="component" value="Chromosome 3"/>
</dbReference>
<reference evidence="2 3" key="1">
    <citation type="journal article" date="2011" name="Proc. Natl. Acad. Sci. U.S.A.">
        <title>Evolutionary erosion of yeast sex chromosomes by mating-type switching accidents.</title>
        <authorList>
            <person name="Gordon J.L."/>
            <person name="Armisen D."/>
            <person name="Proux-Wera E."/>
            <person name="Oheigeartaigh S.S."/>
            <person name="Byrne K.P."/>
            <person name="Wolfe K.H."/>
        </authorList>
    </citation>
    <scope>NUCLEOTIDE SEQUENCE [LARGE SCALE GENOMIC DNA]</scope>
    <source>
        <strain evidence="3">ATCC 22294 / BCRC 22015 / CBS 2517 / CECT 1963 / NBRC 1671 / NRRL Y-8276</strain>
    </source>
</reference>
<protein>
    <submittedName>
        <fullName evidence="2">Uncharacterized protein</fullName>
    </submittedName>
</protein>
<name>H2ASF7_KAZAF</name>
<dbReference type="EMBL" id="HE650823">
    <property type="protein sequence ID" value="CCF57307.1"/>
    <property type="molecule type" value="Genomic_DNA"/>
</dbReference>